<evidence type="ECO:0000313" key="1">
    <source>
        <dbReference type="EMBL" id="PHM27301.1"/>
    </source>
</evidence>
<protein>
    <submittedName>
        <fullName evidence="1">Glycosyl transferase, family 9</fullName>
    </submittedName>
</protein>
<comment type="caution">
    <text evidence="1">The sequence shown here is derived from an EMBL/GenBank/DDBJ whole genome shotgun (WGS) entry which is preliminary data.</text>
</comment>
<sequence>MGLNLQLIFLNHLTLNNISTSIYLGEPLILFSVSNNRKNSLINNENLTLISGKISEKYPTEKFIISAFPNDIYTAKNLNSRIGDNSKIVMCDSLNSFLALLNNMTLIVVGGICHLSAALKKKLVALYGVTKPENWSPLTSKDICIILYEPENVNNITLDKITNAIFSLLEK</sequence>
<dbReference type="InterPro" id="IPR002201">
    <property type="entry name" value="Glyco_trans_9"/>
</dbReference>
<proteinExistence type="predicted"/>
<dbReference type="OrthoDB" id="9797795at2"/>
<dbReference type="EMBL" id="NIBS01000012">
    <property type="protein sequence ID" value="PHM27301.1"/>
    <property type="molecule type" value="Genomic_DNA"/>
</dbReference>
<keyword evidence="1" id="KW-0808">Transferase</keyword>
<organism evidence="1 2">
    <name type="scientific">Xenorhabdus budapestensis</name>
    <dbReference type="NCBI Taxonomy" id="290110"/>
    <lineage>
        <taxon>Bacteria</taxon>
        <taxon>Pseudomonadati</taxon>
        <taxon>Pseudomonadota</taxon>
        <taxon>Gammaproteobacteria</taxon>
        <taxon>Enterobacterales</taxon>
        <taxon>Morganellaceae</taxon>
        <taxon>Xenorhabdus</taxon>
    </lineage>
</organism>
<dbReference type="SUPFAM" id="SSF53756">
    <property type="entry name" value="UDP-Glycosyltransferase/glycogen phosphorylase"/>
    <property type="match status" value="1"/>
</dbReference>
<evidence type="ECO:0000313" key="2">
    <source>
        <dbReference type="Proteomes" id="UP000225833"/>
    </source>
</evidence>
<gene>
    <name evidence="1" type="ORF">Xbud_02381</name>
</gene>
<accession>A0A2D0IZC6</accession>
<dbReference type="GO" id="GO:0016757">
    <property type="term" value="F:glycosyltransferase activity"/>
    <property type="evidence" value="ECO:0007669"/>
    <property type="project" value="InterPro"/>
</dbReference>
<reference evidence="1 2" key="1">
    <citation type="journal article" date="2017" name="Nat. Microbiol.">
        <title>Natural product diversity associated with the nematode symbionts Photorhabdus and Xenorhabdus.</title>
        <authorList>
            <person name="Tobias N.J."/>
            <person name="Wolff H."/>
            <person name="Djahanschiri B."/>
            <person name="Grundmann F."/>
            <person name="Kronenwerth M."/>
            <person name="Shi Y.M."/>
            <person name="Simonyi S."/>
            <person name="Grun P."/>
            <person name="Shapiro-Ilan D."/>
            <person name="Pidot S.J."/>
            <person name="Stinear T.P."/>
            <person name="Ebersberger I."/>
            <person name="Bode H.B."/>
        </authorList>
    </citation>
    <scope>NUCLEOTIDE SEQUENCE [LARGE SCALE GENOMIC DNA]</scope>
    <source>
        <strain evidence="1 2">DSM 16342</strain>
    </source>
</reference>
<dbReference type="Gene3D" id="3.40.50.2000">
    <property type="entry name" value="Glycogen Phosphorylase B"/>
    <property type="match status" value="1"/>
</dbReference>
<dbReference type="Pfam" id="PF01075">
    <property type="entry name" value="Glyco_transf_9"/>
    <property type="match status" value="1"/>
</dbReference>
<dbReference type="Proteomes" id="UP000225833">
    <property type="component" value="Unassembled WGS sequence"/>
</dbReference>
<name>A0A2D0IZC6_XENBU</name>
<dbReference type="AlphaFoldDB" id="A0A2D0IZC6"/>